<dbReference type="NCBIfam" id="TIGR02404">
    <property type="entry name" value="trehalos_R_Bsub"/>
    <property type="match status" value="1"/>
</dbReference>
<reference evidence="7" key="1">
    <citation type="submission" date="2016-09" db="EMBL/GenBank/DDBJ databases">
        <authorList>
            <person name="Gulvik C.A."/>
        </authorList>
    </citation>
    <scope>NUCLEOTIDE SEQUENCE [LARGE SCALE GENOMIC DNA]</scope>
    <source>
        <strain evidence="7">LMG 8895</strain>
    </source>
</reference>
<name>A0A1E5GPA9_9ENTE</name>
<evidence type="ECO:0000259" key="5">
    <source>
        <dbReference type="PROSITE" id="PS50949"/>
    </source>
</evidence>
<dbReference type="GO" id="GO:0003677">
    <property type="term" value="F:DNA binding"/>
    <property type="evidence" value="ECO:0007669"/>
    <property type="project" value="UniProtKB-UniRule"/>
</dbReference>
<dbReference type="InterPro" id="IPR028978">
    <property type="entry name" value="Chorismate_lyase_/UTRA_dom_sf"/>
</dbReference>
<dbReference type="RefSeq" id="WP_069663535.1">
    <property type="nucleotide sequence ID" value="NZ_JBHUJJ010000001.1"/>
</dbReference>
<feature type="domain" description="HTH gntR-type" evidence="5">
    <location>
        <begin position="1"/>
        <end position="69"/>
    </location>
</feature>
<dbReference type="PROSITE" id="PS50949">
    <property type="entry name" value="HTH_GNTR"/>
    <property type="match status" value="1"/>
</dbReference>
<keyword evidence="7" id="KW-1185">Reference proteome</keyword>
<accession>A0A1E5GPA9</accession>
<evidence type="ECO:0000256" key="3">
    <source>
        <dbReference type="ARBA" id="ARBA00023163"/>
    </source>
</evidence>
<dbReference type="PANTHER" id="PTHR44846:SF12">
    <property type="entry name" value="HTH-TYPE TRANSCRIPTIONAL REGULATOR TRER"/>
    <property type="match status" value="1"/>
</dbReference>
<dbReference type="Gene3D" id="1.10.10.10">
    <property type="entry name" value="Winged helix-like DNA-binding domain superfamily/Winged helix DNA-binding domain"/>
    <property type="match status" value="1"/>
</dbReference>
<dbReference type="Gene3D" id="3.40.1410.10">
    <property type="entry name" value="Chorismate lyase-like"/>
    <property type="match status" value="1"/>
</dbReference>
<evidence type="ECO:0000256" key="1">
    <source>
        <dbReference type="ARBA" id="ARBA00023015"/>
    </source>
</evidence>
<evidence type="ECO:0000313" key="6">
    <source>
        <dbReference type="EMBL" id="OEG14551.1"/>
    </source>
</evidence>
<dbReference type="GO" id="GO:0003700">
    <property type="term" value="F:DNA-binding transcription factor activity"/>
    <property type="evidence" value="ECO:0007669"/>
    <property type="project" value="UniProtKB-UniRule"/>
</dbReference>
<keyword evidence="1" id="KW-0805">Transcription regulation</keyword>
<keyword evidence="3" id="KW-0804">Transcription</keyword>
<organism evidence="6 7">
    <name type="scientific">Enterococcus termitis</name>
    <dbReference type="NCBI Taxonomy" id="332950"/>
    <lineage>
        <taxon>Bacteria</taxon>
        <taxon>Bacillati</taxon>
        <taxon>Bacillota</taxon>
        <taxon>Bacilli</taxon>
        <taxon>Lactobacillales</taxon>
        <taxon>Enterococcaceae</taxon>
        <taxon>Enterococcus</taxon>
    </lineage>
</organism>
<dbReference type="InterPro" id="IPR036390">
    <property type="entry name" value="WH_DNA-bd_sf"/>
</dbReference>
<comment type="caution">
    <text evidence="6">The sequence shown here is derived from an EMBL/GenBank/DDBJ whole genome shotgun (WGS) entry which is preliminary data.</text>
</comment>
<dbReference type="GO" id="GO:0045892">
    <property type="term" value="P:negative regulation of DNA-templated transcription"/>
    <property type="evidence" value="ECO:0007669"/>
    <property type="project" value="TreeGrafter"/>
</dbReference>
<dbReference type="EMBL" id="MIJY01000022">
    <property type="protein sequence ID" value="OEG14551.1"/>
    <property type="molecule type" value="Genomic_DNA"/>
</dbReference>
<dbReference type="OrthoDB" id="9816541at2"/>
<evidence type="ECO:0000256" key="2">
    <source>
        <dbReference type="ARBA" id="ARBA00023125"/>
    </source>
</evidence>
<proteinExistence type="predicted"/>
<dbReference type="InterPro" id="IPR012770">
    <property type="entry name" value="TreR"/>
</dbReference>
<dbReference type="Pfam" id="PF00392">
    <property type="entry name" value="GntR"/>
    <property type="match status" value="1"/>
</dbReference>
<protein>
    <recommendedName>
        <fullName evidence="4">Trehalose operon repressor</fullName>
    </recommendedName>
</protein>
<dbReference type="SUPFAM" id="SSF64288">
    <property type="entry name" value="Chorismate lyase-like"/>
    <property type="match status" value="1"/>
</dbReference>
<dbReference type="AlphaFoldDB" id="A0A1E5GPA9"/>
<sequence length="240" mass="27368">MNKFYFIRMDIINSISYGEYQEGDFLPSENQLCKKYQVSRDTVRKSLRLLEEDGYIQKIMGKGSRVLPLPKQFDETATSGLLSFAELDATNATGYITKVISIEDEKIPEELIIKGDYPEEAATKLTRVRVIDQVPTILDIDYLVKDIVPVFEEKDVEKSLYLYLEDVLGLDISYGNKEITIGKANAQDSELLGISEGDSVAVIVNNVFLSDTRLLQVTVSKHREDTFKFSQFTRRKKIKE</sequence>
<dbReference type="InterPro" id="IPR011663">
    <property type="entry name" value="UTRA"/>
</dbReference>
<dbReference type="InterPro" id="IPR050679">
    <property type="entry name" value="Bact_HTH_transcr_reg"/>
</dbReference>
<keyword evidence="2" id="KW-0238">DNA-binding</keyword>
<dbReference type="Pfam" id="PF07702">
    <property type="entry name" value="UTRA"/>
    <property type="match status" value="1"/>
</dbReference>
<dbReference type="SMART" id="SM00345">
    <property type="entry name" value="HTH_GNTR"/>
    <property type="match status" value="1"/>
</dbReference>
<dbReference type="InterPro" id="IPR036388">
    <property type="entry name" value="WH-like_DNA-bd_sf"/>
</dbReference>
<gene>
    <name evidence="6" type="ORF">BCR25_19275</name>
</gene>
<dbReference type="InterPro" id="IPR000524">
    <property type="entry name" value="Tscrpt_reg_HTH_GntR"/>
</dbReference>
<dbReference type="SUPFAM" id="SSF46785">
    <property type="entry name" value="Winged helix' DNA-binding domain"/>
    <property type="match status" value="1"/>
</dbReference>
<dbReference type="PRINTS" id="PR00035">
    <property type="entry name" value="HTHGNTR"/>
</dbReference>
<dbReference type="CDD" id="cd07377">
    <property type="entry name" value="WHTH_GntR"/>
    <property type="match status" value="1"/>
</dbReference>
<dbReference type="PANTHER" id="PTHR44846">
    <property type="entry name" value="MANNOSYL-D-GLYCERATE TRANSPORT/METABOLISM SYSTEM REPRESSOR MNGR-RELATED"/>
    <property type="match status" value="1"/>
</dbReference>
<dbReference type="Proteomes" id="UP000095094">
    <property type="component" value="Unassembled WGS sequence"/>
</dbReference>
<evidence type="ECO:0000256" key="4">
    <source>
        <dbReference type="NCBIfam" id="TIGR02404"/>
    </source>
</evidence>
<dbReference type="SMART" id="SM00866">
    <property type="entry name" value="UTRA"/>
    <property type="match status" value="1"/>
</dbReference>
<evidence type="ECO:0000313" key="7">
    <source>
        <dbReference type="Proteomes" id="UP000095094"/>
    </source>
</evidence>